<dbReference type="SUPFAM" id="SSF53597">
    <property type="entry name" value="Dihydrofolate reductase-like"/>
    <property type="match status" value="1"/>
</dbReference>
<evidence type="ECO:0000313" key="8">
    <source>
        <dbReference type="Proteomes" id="UP001178507"/>
    </source>
</evidence>
<evidence type="ECO:0000256" key="1">
    <source>
        <dbReference type="ARBA" id="ARBA00004903"/>
    </source>
</evidence>
<evidence type="ECO:0000313" key="7">
    <source>
        <dbReference type="EMBL" id="CAJ1407863.1"/>
    </source>
</evidence>
<keyword evidence="3" id="KW-0554">One-carbon metabolism</keyword>
<accession>A0AA36JMU6</accession>
<dbReference type="Proteomes" id="UP001178507">
    <property type="component" value="Unassembled WGS sequence"/>
</dbReference>
<dbReference type="PROSITE" id="PS51330">
    <property type="entry name" value="DHFR_2"/>
    <property type="match status" value="1"/>
</dbReference>
<dbReference type="Gene3D" id="3.40.430.10">
    <property type="entry name" value="Dihydrofolate Reductase, subunit A"/>
    <property type="match status" value="1"/>
</dbReference>
<gene>
    <name evidence="7" type="ORF">EVOR1521_LOCUS29463</name>
</gene>
<reference evidence="7" key="1">
    <citation type="submission" date="2023-08" db="EMBL/GenBank/DDBJ databases">
        <authorList>
            <person name="Chen Y."/>
            <person name="Shah S."/>
            <person name="Dougan E. K."/>
            <person name="Thang M."/>
            <person name="Chan C."/>
        </authorList>
    </citation>
    <scope>NUCLEOTIDE SEQUENCE</scope>
</reference>
<feature type="domain" description="DHFR" evidence="6">
    <location>
        <begin position="2"/>
        <end position="160"/>
    </location>
</feature>
<dbReference type="CDD" id="cd00209">
    <property type="entry name" value="DHFR"/>
    <property type="match status" value="1"/>
</dbReference>
<evidence type="ECO:0000256" key="5">
    <source>
        <dbReference type="ARBA" id="ARBA00023002"/>
    </source>
</evidence>
<proteinExistence type="predicted"/>
<evidence type="ECO:0000256" key="3">
    <source>
        <dbReference type="ARBA" id="ARBA00022563"/>
    </source>
</evidence>
<dbReference type="PANTHER" id="PTHR48069:SF3">
    <property type="entry name" value="DIHYDROFOLATE REDUCTASE"/>
    <property type="match status" value="1"/>
</dbReference>
<dbReference type="InterPro" id="IPR024072">
    <property type="entry name" value="DHFR-like_dom_sf"/>
</dbReference>
<comment type="caution">
    <text evidence="7">The sequence shown here is derived from an EMBL/GenBank/DDBJ whole genome shotgun (WGS) entry which is preliminary data.</text>
</comment>
<keyword evidence="4" id="KW-0521">NADP</keyword>
<dbReference type="InterPro" id="IPR012259">
    <property type="entry name" value="DHFR"/>
</dbReference>
<dbReference type="EMBL" id="CAUJNA010003694">
    <property type="protein sequence ID" value="CAJ1407863.1"/>
    <property type="molecule type" value="Genomic_DNA"/>
</dbReference>
<dbReference type="GO" id="GO:0004146">
    <property type="term" value="F:dihydrofolate reductase activity"/>
    <property type="evidence" value="ECO:0007669"/>
    <property type="project" value="UniProtKB-EC"/>
</dbReference>
<dbReference type="AlphaFoldDB" id="A0AA36JMU6"/>
<dbReference type="EC" id="1.5.1.3" evidence="2"/>
<dbReference type="PRINTS" id="PR00070">
    <property type="entry name" value="DHFR"/>
</dbReference>
<evidence type="ECO:0000256" key="4">
    <source>
        <dbReference type="ARBA" id="ARBA00022857"/>
    </source>
</evidence>
<keyword evidence="5" id="KW-0560">Oxidoreductase</keyword>
<protein>
    <recommendedName>
        <fullName evidence="2">dihydrofolate reductase</fullName>
        <ecNumber evidence="2">1.5.1.3</ecNumber>
    </recommendedName>
</protein>
<evidence type="ECO:0000256" key="2">
    <source>
        <dbReference type="ARBA" id="ARBA00012856"/>
    </source>
</evidence>
<dbReference type="GO" id="GO:0046452">
    <property type="term" value="P:dihydrofolate metabolic process"/>
    <property type="evidence" value="ECO:0007669"/>
    <property type="project" value="TreeGrafter"/>
</dbReference>
<dbReference type="GO" id="GO:0046654">
    <property type="term" value="P:tetrahydrofolate biosynthetic process"/>
    <property type="evidence" value="ECO:0007669"/>
    <property type="project" value="InterPro"/>
</dbReference>
<comment type="pathway">
    <text evidence="1">Cofactor biosynthesis; tetrahydrofolate biosynthesis; 5,6,7,8-tetrahydrofolate from 7,8-dihydrofolate: step 1/1.</text>
</comment>
<sequence length="162" mass="18131">MTIRLIAAMARNGVIGKQGRLPWSIPEDSKHFLSAVEGGTCISGRRSYEELGRAIPGAGLHIVLSKQQDLTYPDAMVRPNLGDAMMAALESGRPIWMCGGADVYQRTFPIAEEFWATHIDADVEGDVYFPDGWQDHFQHEASRHSSSDANFRYDFVVYRRTP</sequence>
<dbReference type="GO" id="GO:0005829">
    <property type="term" value="C:cytosol"/>
    <property type="evidence" value="ECO:0007669"/>
    <property type="project" value="TreeGrafter"/>
</dbReference>
<keyword evidence="8" id="KW-1185">Reference proteome</keyword>
<name>A0AA36JMU6_9DINO</name>
<dbReference type="PANTHER" id="PTHR48069">
    <property type="entry name" value="DIHYDROFOLATE REDUCTASE"/>
    <property type="match status" value="1"/>
</dbReference>
<dbReference type="InterPro" id="IPR001796">
    <property type="entry name" value="DHFR_dom"/>
</dbReference>
<dbReference type="GO" id="GO:0046655">
    <property type="term" value="P:folic acid metabolic process"/>
    <property type="evidence" value="ECO:0007669"/>
    <property type="project" value="TreeGrafter"/>
</dbReference>
<dbReference type="GO" id="GO:0050661">
    <property type="term" value="F:NADP binding"/>
    <property type="evidence" value="ECO:0007669"/>
    <property type="project" value="InterPro"/>
</dbReference>
<evidence type="ECO:0000259" key="6">
    <source>
        <dbReference type="PROSITE" id="PS51330"/>
    </source>
</evidence>
<dbReference type="GO" id="GO:0006730">
    <property type="term" value="P:one-carbon metabolic process"/>
    <property type="evidence" value="ECO:0007669"/>
    <property type="project" value="UniProtKB-KW"/>
</dbReference>
<dbReference type="Pfam" id="PF00186">
    <property type="entry name" value="DHFR_1"/>
    <property type="match status" value="1"/>
</dbReference>
<organism evidence="7 8">
    <name type="scientific">Effrenium voratum</name>
    <dbReference type="NCBI Taxonomy" id="2562239"/>
    <lineage>
        <taxon>Eukaryota</taxon>
        <taxon>Sar</taxon>
        <taxon>Alveolata</taxon>
        <taxon>Dinophyceae</taxon>
        <taxon>Suessiales</taxon>
        <taxon>Symbiodiniaceae</taxon>
        <taxon>Effrenium</taxon>
    </lineage>
</organism>